<reference evidence="4 6" key="2">
    <citation type="submission" date="2018-12" db="EMBL/GenBank/DDBJ databases">
        <title>Legionella sp,whole genome shotgun sequence.</title>
        <authorList>
            <person name="Wu H."/>
        </authorList>
    </citation>
    <scope>NUCLEOTIDE SEQUENCE [LARGE SCALE GENOMIC DNA]</scope>
    <source>
        <strain evidence="6">km489</strain>
        <strain evidence="4">Km489</strain>
    </source>
</reference>
<keyword evidence="6" id="KW-1185">Reference proteome</keyword>
<dbReference type="OrthoDB" id="5296662at2"/>
<dbReference type="EMBL" id="RZGX01000001">
    <property type="protein sequence ID" value="RUR26452.1"/>
    <property type="molecule type" value="Genomic_DNA"/>
</dbReference>
<dbReference type="Proteomes" id="UP000247152">
    <property type="component" value="Unassembled WGS sequence"/>
</dbReference>
<dbReference type="EMBL" id="QHJG01000004">
    <property type="protein sequence ID" value="PWY57015.1"/>
    <property type="molecule type" value="Genomic_DNA"/>
</dbReference>
<evidence type="ECO:0000313" key="5">
    <source>
        <dbReference type="Proteomes" id="UP000247152"/>
    </source>
</evidence>
<dbReference type="InterPro" id="IPR012902">
    <property type="entry name" value="N_methyl_site"/>
</dbReference>
<keyword evidence="1" id="KW-0812">Transmembrane</keyword>
<dbReference type="Proteomes" id="UP000287374">
    <property type="component" value="Unassembled WGS sequence"/>
</dbReference>
<accession>A0A317U6S8</accession>
<evidence type="ECO:0000313" key="3">
    <source>
        <dbReference type="EMBL" id="PWY57363.1"/>
    </source>
</evidence>
<dbReference type="Pfam" id="PF07963">
    <property type="entry name" value="N_methyl"/>
    <property type="match status" value="1"/>
</dbReference>
<reference evidence="2 5" key="1">
    <citation type="submission" date="2018-05" db="EMBL/GenBank/DDBJ databases">
        <title>Legionella qingyii sp.nov., whole genome shotgun sequence.</title>
        <authorList>
            <person name="Wu H."/>
            <person name="Zhu Q."/>
            <person name="Hu C."/>
        </authorList>
    </citation>
    <scope>NUCLEOTIDE SEQUENCE [LARGE SCALE GENOMIC DNA]</scope>
    <source>
        <strain evidence="2 5">HEB18</strain>
    </source>
</reference>
<name>A0A317U6S8_9GAMM</name>
<gene>
    <name evidence="3" type="ORF">DGG96_01200</name>
    <name evidence="2" type="ORF">DGG96_03225</name>
    <name evidence="4" type="ORF">ELY20_00605</name>
</gene>
<dbReference type="PIRSF" id="PIRSF004525">
    <property type="entry name" value="Pilin_peptidase-dep_B_prd"/>
    <property type="match status" value="1"/>
</dbReference>
<sequence length="221" mass="24240">MSLITIKKHRGYTLLEILIGIAIGLFLLAGSIAIYISLMRSFYSVMAVNRLDQQLRSAMNMMVIEIRRAGYSANAANDIGSGTITNPFMASANDITVPVSSCILFTYDTDSNGTMPSLNSAGYDKRFGFRLSNNVLQARAATDSFFDCNNGNWINLTDPNQIQVTNLSFNLTPTVITLSNGISTLTIRNVTVNLTGSLISDNSVSRTFTQVIRVRNDKFQP</sequence>
<keyword evidence="1" id="KW-0472">Membrane</keyword>
<feature type="transmembrane region" description="Helical" evidence="1">
    <location>
        <begin position="12"/>
        <end position="36"/>
    </location>
</feature>
<dbReference type="AlphaFoldDB" id="A0A317U6S8"/>
<dbReference type="RefSeq" id="WP_110141198.1">
    <property type="nucleotide sequence ID" value="NZ_QHJG01000002.1"/>
</dbReference>
<comment type="caution">
    <text evidence="2">The sequence shown here is derived from an EMBL/GenBank/DDBJ whole genome shotgun (WGS) entry which is preliminary data.</text>
</comment>
<organism evidence="2 5">
    <name type="scientific">Legionella qingyii</name>
    <dbReference type="NCBI Taxonomy" id="2184757"/>
    <lineage>
        <taxon>Bacteria</taxon>
        <taxon>Pseudomonadati</taxon>
        <taxon>Pseudomonadota</taxon>
        <taxon>Gammaproteobacteria</taxon>
        <taxon>Legionellales</taxon>
        <taxon>Legionellaceae</taxon>
        <taxon>Legionella</taxon>
    </lineage>
</organism>
<evidence type="ECO:0000313" key="2">
    <source>
        <dbReference type="EMBL" id="PWY57015.1"/>
    </source>
</evidence>
<dbReference type="PROSITE" id="PS00409">
    <property type="entry name" value="PROKAR_NTER_METHYL"/>
    <property type="match status" value="1"/>
</dbReference>
<dbReference type="InterPro" id="IPR016419">
    <property type="entry name" value="Prepilin_Pept-dep_B_prd"/>
</dbReference>
<proteinExistence type="predicted"/>
<dbReference type="EMBL" id="QHJG01000002">
    <property type="protein sequence ID" value="PWY57363.1"/>
    <property type="molecule type" value="Genomic_DNA"/>
</dbReference>
<protein>
    <submittedName>
        <fullName evidence="4">Prepilin-type N-terminal cleavage/methylation domain-containing protein</fullName>
    </submittedName>
</protein>
<evidence type="ECO:0000313" key="6">
    <source>
        <dbReference type="Proteomes" id="UP000287374"/>
    </source>
</evidence>
<evidence type="ECO:0000313" key="4">
    <source>
        <dbReference type="EMBL" id="RUR26452.1"/>
    </source>
</evidence>
<evidence type="ECO:0000256" key="1">
    <source>
        <dbReference type="SAM" id="Phobius"/>
    </source>
</evidence>
<keyword evidence="1" id="KW-1133">Transmembrane helix</keyword>
<dbReference type="NCBIfam" id="TIGR02532">
    <property type="entry name" value="IV_pilin_GFxxxE"/>
    <property type="match status" value="1"/>
</dbReference>